<name>A0ABW1J8J1_9PSEU</name>
<sequence>MRAVAGVDGVPGGWVVATVRSRPRGDVVTWAVLPDAAAVVAATSGCAAVGVDIPLGLPSGRTRRACDEHAAARLGRLRSSVFPAPPRPVLDAACFADACAVARELTGRAISLQTFHIGPKIRDWDRVEPLPDGLIEVHPELSLRALAPEIGFAPKRTARGAGQRIAALARWVDPAVALADLPVGARLDDCLDALACAWSAARWARGVAEILGAEIDERGRRMRVVV</sequence>
<accession>A0ABW1J8J1</accession>
<keyword evidence="2" id="KW-1185">Reference proteome</keyword>
<organism evidence="1 2">
    <name type="scientific">Pseudonocardia hispaniensis</name>
    <dbReference type="NCBI Taxonomy" id="904933"/>
    <lineage>
        <taxon>Bacteria</taxon>
        <taxon>Bacillati</taxon>
        <taxon>Actinomycetota</taxon>
        <taxon>Actinomycetes</taxon>
        <taxon>Pseudonocardiales</taxon>
        <taxon>Pseudonocardiaceae</taxon>
        <taxon>Pseudonocardia</taxon>
    </lineage>
</organism>
<proteinExistence type="predicted"/>
<protein>
    <submittedName>
        <fullName evidence="1">DUF429 domain-containing protein</fullName>
    </submittedName>
</protein>
<reference evidence="2" key="1">
    <citation type="journal article" date="2019" name="Int. J. Syst. Evol. Microbiol.">
        <title>The Global Catalogue of Microorganisms (GCM) 10K type strain sequencing project: providing services to taxonomists for standard genome sequencing and annotation.</title>
        <authorList>
            <consortium name="The Broad Institute Genomics Platform"/>
            <consortium name="The Broad Institute Genome Sequencing Center for Infectious Disease"/>
            <person name="Wu L."/>
            <person name="Ma J."/>
        </authorList>
    </citation>
    <scope>NUCLEOTIDE SEQUENCE [LARGE SCALE GENOMIC DNA]</scope>
    <source>
        <strain evidence="2">CCM 8391</strain>
    </source>
</reference>
<dbReference type="Pfam" id="PF04250">
    <property type="entry name" value="DUF429"/>
    <property type="match status" value="1"/>
</dbReference>
<evidence type="ECO:0000313" key="2">
    <source>
        <dbReference type="Proteomes" id="UP001596302"/>
    </source>
</evidence>
<dbReference type="InterPro" id="IPR007362">
    <property type="entry name" value="DUF429"/>
</dbReference>
<dbReference type="RefSeq" id="WP_379587535.1">
    <property type="nucleotide sequence ID" value="NZ_JBHSQW010000044.1"/>
</dbReference>
<evidence type="ECO:0000313" key="1">
    <source>
        <dbReference type="EMBL" id="MFC5996726.1"/>
    </source>
</evidence>
<gene>
    <name evidence="1" type="ORF">ACFQE5_21185</name>
</gene>
<dbReference type="EMBL" id="JBHSQW010000044">
    <property type="protein sequence ID" value="MFC5996726.1"/>
    <property type="molecule type" value="Genomic_DNA"/>
</dbReference>
<comment type="caution">
    <text evidence="1">The sequence shown here is derived from an EMBL/GenBank/DDBJ whole genome shotgun (WGS) entry which is preliminary data.</text>
</comment>
<dbReference type="Proteomes" id="UP001596302">
    <property type="component" value="Unassembled WGS sequence"/>
</dbReference>